<accession>A0ABS3B746</accession>
<reference evidence="2 3" key="1">
    <citation type="submission" date="2021-02" db="EMBL/GenBank/DDBJ databases">
        <title>Taxonomically Unique Crown Gall-Associated Xanthomonas Stains Have Deficiency in Virulence Repertories.</title>
        <authorList>
            <person name="Mafakheri H."/>
            <person name="Taghavi S.M."/>
            <person name="Dimkic I."/>
            <person name="Nemanja K."/>
            <person name="Osdaghi E."/>
        </authorList>
    </citation>
    <scope>NUCLEOTIDE SEQUENCE [LARGE SCALE GENOMIC DNA]</scope>
    <source>
        <strain evidence="2 3">FX4</strain>
    </source>
</reference>
<proteinExistence type="predicted"/>
<evidence type="ECO:0000259" key="1">
    <source>
        <dbReference type="Pfam" id="PF00551"/>
    </source>
</evidence>
<comment type="caution">
    <text evidence="2">The sequence shown here is derived from an EMBL/GenBank/DDBJ whole genome shotgun (WGS) entry which is preliminary data.</text>
</comment>
<evidence type="ECO:0000313" key="2">
    <source>
        <dbReference type="EMBL" id="MBN6104434.1"/>
    </source>
</evidence>
<gene>
    <name evidence="2" type="ORF">JR064_19905</name>
</gene>
<evidence type="ECO:0000313" key="3">
    <source>
        <dbReference type="Proteomes" id="UP000695802"/>
    </source>
</evidence>
<dbReference type="Pfam" id="PF00551">
    <property type="entry name" value="Formyl_trans_N"/>
    <property type="match status" value="1"/>
</dbReference>
<name>A0ABS3B746_9XANT</name>
<dbReference type="Proteomes" id="UP000695802">
    <property type="component" value="Unassembled WGS sequence"/>
</dbReference>
<protein>
    <recommendedName>
        <fullName evidence="1">Formyl transferase N-terminal domain-containing protein</fullName>
    </recommendedName>
</protein>
<keyword evidence="3" id="KW-1185">Reference proteome</keyword>
<dbReference type="InterPro" id="IPR036477">
    <property type="entry name" value="Formyl_transf_N_sf"/>
</dbReference>
<dbReference type="SUPFAM" id="SSF53328">
    <property type="entry name" value="Formyltransferase"/>
    <property type="match status" value="1"/>
</dbReference>
<sequence>MSGVPRDGRRHPALIHDSFGPGAPARCACHDVAESSVPRWRGAAPIQRAIEAGNAETGVCLKQMEAGLDTALGCWRRSPRSASGRPDQLRDRLATVLAEGLGVLHAGLTPLP</sequence>
<feature type="domain" description="Formyl transferase N-terminal" evidence="1">
    <location>
        <begin position="35"/>
        <end position="70"/>
    </location>
</feature>
<dbReference type="InterPro" id="IPR002376">
    <property type="entry name" value="Formyl_transf_N"/>
</dbReference>
<organism evidence="2 3">
    <name type="scientific">Xanthomonas bonasiae</name>
    <dbReference type="NCBI Taxonomy" id="2810351"/>
    <lineage>
        <taxon>Bacteria</taxon>
        <taxon>Pseudomonadati</taxon>
        <taxon>Pseudomonadota</taxon>
        <taxon>Gammaproteobacteria</taxon>
        <taxon>Lysobacterales</taxon>
        <taxon>Lysobacteraceae</taxon>
        <taxon>Xanthomonas</taxon>
    </lineage>
</organism>
<dbReference type="EMBL" id="JAFIWB010000030">
    <property type="protein sequence ID" value="MBN6104434.1"/>
    <property type="molecule type" value="Genomic_DNA"/>
</dbReference>
<dbReference type="Gene3D" id="3.40.50.170">
    <property type="entry name" value="Formyl transferase, N-terminal domain"/>
    <property type="match status" value="1"/>
</dbReference>